<evidence type="ECO:0000313" key="2">
    <source>
        <dbReference type="EMBL" id="MDQ0207909.1"/>
    </source>
</evidence>
<sequence length="143" mass="16336">MRKRLFVMMILICLLALFIGCQQEERTPTEPGILSVGEDTNQIIVSKMKGSEEIVFEDRESIDALQEILVSAIKEEGIVDMAEAEYIIDFYQDEEKQQSLFMWIGEEGEGKGTFMKPEDTHTIYSVSVDVNSTLIELVESRFE</sequence>
<protein>
    <recommendedName>
        <fullName evidence="1">YhfM-like domain-containing protein</fullName>
    </recommendedName>
</protein>
<name>A0ABT9YJQ5_9BACI</name>
<dbReference type="InterPro" id="IPR058780">
    <property type="entry name" value="YhfM-like_dom"/>
</dbReference>
<dbReference type="Pfam" id="PF26353">
    <property type="entry name" value="YhfM"/>
    <property type="match status" value="1"/>
</dbReference>
<gene>
    <name evidence="2" type="ORF">J2S05_002718</name>
</gene>
<comment type="caution">
    <text evidence="2">The sequence shown here is derived from an EMBL/GenBank/DDBJ whole genome shotgun (WGS) entry which is preliminary data.</text>
</comment>
<organism evidence="2 3">
    <name type="scientific">Alkalicoccobacillus murimartini</name>
    <dbReference type="NCBI Taxonomy" id="171685"/>
    <lineage>
        <taxon>Bacteria</taxon>
        <taxon>Bacillati</taxon>
        <taxon>Bacillota</taxon>
        <taxon>Bacilli</taxon>
        <taxon>Bacillales</taxon>
        <taxon>Bacillaceae</taxon>
        <taxon>Alkalicoccobacillus</taxon>
    </lineage>
</organism>
<dbReference type="PROSITE" id="PS51257">
    <property type="entry name" value="PROKAR_LIPOPROTEIN"/>
    <property type="match status" value="1"/>
</dbReference>
<accession>A0ABT9YJQ5</accession>
<dbReference type="RefSeq" id="WP_306983574.1">
    <property type="nucleotide sequence ID" value="NZ_JAUSUA010000004.1"/>
</dbReference>
<evidence type="ECO:0000259" key="1">
    <source>
        <dbReference type="Pfam" id="PF26353"/>
    </source>
</evidence>
<feature type="domain" description="YhfM-like" evidence="1">
    <location>
        <begin position="39"/>
        <end position="140"/>
    </location>
</feature>
<evidence type="ECO:0000313" key="3">
    <source>
        <dbReference type="Proteomes" id="UP001225034"/>
    </source>
</evidence>
<proteinExistence type="predicted"/>
<dbReference type="EMBL" id="JAUSUA010000004">
    <property type="protein sequence ID" value="MDQ0207909.1"/>
    <property type="molecule type" value="Genomic_DNA"/>
</dbReference>
<reference evidence="2 3" key="1">
    <citation type="submission" date="2023-07" db="EMBL/GenBank/DDBJ databases">
        <title>Genomic Encyclopedia of Type Strains, Phase IV (KMG-IV): sequencing the most valuable type-strain genomes for metagenomic binning, comparative biology and taxonomic classification.</title>
        <authorList>
            <person name="Goeker M."/>
        </authorList>
    </citation>
    <scope>NUCLEOTIDE SEQUENCE [LARGE SCALE GENOMIC DNA]</scope>
    <source>
        <strain evidence="2 3">DSM 19154</strain>
    </source>
</reference>
<dbReference type="Proteomes" id="UP001225034">
    <property type="component" value="Unassembled WGS sequence"/>
</dbReference>
<keyword evidence="3" id="KW-1185">Reference proteome</keyword>